<protein>
    <submittedName>
        <fullName evidence="5">Putative siderophore biosynthesis protein</fullName>
        <ecNumber evidence="5">6.3.2.-</ecNumber>
    </submittedName>
</protein>
<evidence type="ECO:0000259" key="3">
    <source>
        <dbReference type="Pfam" id="PF04183"/>
    </source>
</evidence>
<dbReference type="PANTHER" id="PTHR34384">
    <property type="entry name" value="L-2,3-DIAMINOPROPANOATE--CITRATE LIGASE"/>
    <property type="match status" value="1"/>
</dbReference>
<organism evidence="5 6">
    <name type="scientific">Staphylococcus saprophyticus</name>
    <dbReference type="NCBI Taxonomy" id="29385"/>
    <lineage>
        <taxon>Bacteria</taxon>
        <taxon>Bacillati</taxon>
        <taxon>Bacillota</taxon>
        <taxon>Bacilli</taxon>
        <taxon>Bacillales</taxon>
        <taxon>Staphylococcaceae</taxon>
        <taxon>Staphylococcus</taxon>
    </lineage>
</organism>
<gene>
    <name evidence="5" type="primary">iucC_1</name>
    <name evidence="5" type="ORF">NCTC7688_00868</name>
</gene>
<feature type="domain" description="Aerobactin siderophore biosynthesis IucA/IucC-like C-terminal" evidence="4">
    <location>
        <begin position="467"/>
        <end position="637"/>
    </location>
</feature>
<dbReference type="Gene3D" id="1.10.510.40">
    <property type="match status" value="1"/>
</dbReference>
<evidence type="ECO:0000313" key="5">
    <source>
        <dbReference type="EMBL" id="SUM82370.1"/>
    </source>
</evidence>
<name>A0A380HN48_STASA</name>
<evidence type="ECO:0000256" key="2">
    <source>
        <dbReference type="ARBA" id="ARBA00007832"/>
    </source>
</evidence>
<sequence>MNSKINDNNLINKLTNDEQYALSYIQSVNPTWAEAFNSILLESRDKISQRLITSMHRENLVNCRDYSEIIDTKQLSFTIATPHTKVLTISFPHAQRKLYAPILGQHAFDRINVTGPFYFEQNNEYHRILHPSEILSCILLEAPHLDNEASMQFKEDMDNSVANMAIALSYQAYTLTDDSEPLCELIYASADPYLRSEQAVVEGHPLHPGAKLRKGMTPETAIAYSSEFANNIKLQFILIHKNIAKTHALNNNYNDLVYNCFDGLHDSAVKILGNDKVDNYYAMAVHPWQYDEILKQDYIQELEKGLIIPVDYELDYFAGLSFRTLMPELPETLPHIKLSTNVHITGEIRTLSEQTTINGPQVTRILNNIKSTDSLFKNIKADTIDELASIHFYNPQDAESIQTIKSEQLGTLFRENIYKSIQSNTIPMIPSSLVANYINNSETPIWTLIKKYKKAHQFESYDEASIQWMQSYAQALIDLALPLYVKYGIALEAHLQNSIATFKHDGSIDKLYIRDFEGLRIDEHYLNSMGYSTDTFHEKSLILTDQSQTVFNKVFYSSIQNHLGELIVSIAQASESKDLETSIWSMISNMLHEKLQVISQTMDDTTRIKSIKSILFASKIDYKCVTTMRLEDEADYYTYIKVDNPLYRPLD</sequence>
<dbReference type="InterPro" id="IPR037455">
    <property type="entry name" value="LucA/IucC-like"/>
</dbReference>
<evidence type="ECO:0000256" key="1">
    <source>
        <dbReference type="ARBA" id="ARBA00004924"/>
    </source>
</evidence>
<dbReference type="EMBL" id="UHED01000001">
    <property type="protein sequence ID" value="SUM82370.1"/>
    <property type="molecule type" value="Genomic_DNA"/>
</dbReference>
<dbReference type="Pfam" id="PF04183">
    <property type="entry name" value="IucA_IucC"/>
    <property type="match status" value="1"/>
</dbReference>
<dbReference type="InterPro" id="IPR022770">
    <property type="entry name" value="IucA/IucC-like_C"/>
</dbReference>
<dbReference type="GO" id="GO:0019290">
    <property type="term" value="P:siderophore biosynthetic process"/>
    <property type="evidence" value="ECO:0007669"/>
    <property type="project" value="InterPro"/>
</dbReference>
<dbReference type="PANTHER" id="PTHR34384:SF6">
    <property type="entry name" value="STAPHYLOFERRIN B SYNTHASE"/>
    <property type="match status" value="1"/>
</dbReference>
<keyword evidence="5" id="KW-0436">Ligase</keyword>
<evidence type="ECO:0000259" key="4">
    <source>
        <dbReference type="Pfam" id="PF06276"/>
    </source>
</evidence>
<comment type="similarity">
    <text evidence="2">Belongs to the IucA/IucC family.</text>
</comment>
<proteinExistence type="inferred from homology"/>
<dbReference type="RefSeq" id="WP_115338419.1">
    <property type="nucleotide sequence ID" value="NZ_JAMWIE010000002.1"/>
</dbReference>
<dbReference type="GO" id="GO:0016881">
    <property type="term" value="F:acid-amino acid ligase activity"/>
    <property type="evidence" value="ECO:0007669"/>
    <property type="project" value="UniProtKB-ARBA"/>
</dbReference>
<dbReference type="EC" id="6.3.2.-" evidence="5"/>
<accession>A0A380HN48</accession>
<reference evidence="5 6" key="1">
    <citation type="submission" date="2018-06" db="EMBL/GenBank/DDBJ databases">
        <authorList>
            <consortium name="Pathogen Informatics"/>
            <person name="Doyle S."/>
        </authorList>
    </citation>
    <scope>NUCLEOTIDE SEQUENCE [LARGE SCALE GENOMIC DNA]</scope>
    <source>
        <strain evidence="5 6">NCTC7688</strain>
    </source>
</reference>
<comment type="pathway">
    <text evidence="1">Siderophore biosynthesis.</text>
</comment>
<dbReference type="AlphaFoldDB" id="A0A380HN48"/>
<dbReference type="Proteomes" id="UP000254707">
    <property type="component" value="Unassembled WGS sequence"/>
</dbReference>
<dbReference type="Pfam" id="PF06276">
    <property type="entry name" value="FhuF"/>
    <property type="match status" value="1"/>
</dbReference>
<evidence type="ECO:0000313" key="6">
    <source>
        <dbReference type="Proteomes" id="UP000254707"/>
    </source>
</evidence>
<dbReference type="InterPro" id="IPR007310">
    <property type="entry name" value="Aerobactin_biosyn_IucA/IucC_N"/>
</dbReference>
<feature type="domain" description="Aerobactin siderophore biosynthesis IucA/IucC N-terminal" evidence="3">
    <location>
        <begin position="193"/>
        <end position="434"/>
    </location>
</feature>